<organism evidence="1">
    <name type="scientific">Polysiphonia scopulorum</name>
    <dbReference type="NCBI Taxonomy" id="257860"/>
    <lineage>
        <taxon>Eukaryota</taxon>
        <taxon>Rhodophyta</taxon>
        <taxon>Florideophyceae</taxon>
        <taxon>Rhodymeniophycidae</taxon>
        <taxon>Ceramiales</taxon>
        <taxon>Rhodomelaceae</taxon>
        <taxon>Polysiphonioideae</taxon>
        <taxon>Polysiphonia</taxon>
    </lineage>
</organism>
<keyword evidence="1" id="KW-0150">Chloroplast</keyword>
<dbReference type="GeneID" id="33358604"/>
<dbReference type="EMBL" id="MF101438">
    <property type="protein sequence ID" value="ARW65600.1"/>
    <property type="molecule type" value="Genomic_DNA"/>
</dbReference>
<keyword evidence="1" id="KW-0934">Plastid</keyword>
<dbReference type="RefSeq" id="YP_009396414.1">
    <property type="nucleotide sequence ID" value="NC_035282.1"/>
</dbReference>
<gene>
    <name evidence="1" type="primary">orf37</name>
</gene>
<proteinExistence type="predicted"/>
<evidence type="ECO:0000313" key="1">
    <source>
        <dbReference type="EMBL" id="ARW65600.1"/>
    </source>
</evidence>
<geneLocation type="chloroplast" evidence="1"/>
<dbReference type="AlphaFoldDB" id="A0A1Z1MHP0"/>
<reference evidence="1" key="1">
    <citation type="journal article" date="2017" name="J. Phycol.">
        <title>Analysis of chloroplast genomes and a supermatrix inform reclassification of the Rhodomelaceae (Rhodophyta).</title>
        <authorList>
            <person name="Diaz-Tapia P."/>
            <person name="Maggs C.A."/>
            <person name="West J.A."/>
            <person name="Verbruggen H."/>
        </authorList>
    </citation>
    <scope>NUCLEOTIDE SEQUENCE</scope>
    <source>
        <strain evidence="1">PD899</strain>
    </source>
</reference>
<protein>
    <submittedName>
        <fullName evidence="1">Uncharacterized protein</fullName>
    </submittedName>
</protein>
<name>A0A1Z1MHP0_9FLOR</name>
<accession>A0A1Z1MHP0</accession>
<sequence length="37" mass="4364">MSISSITKIIKNQNKLTFSCITQYILRKSTKTKRLIY</sequence>